<reference evidence="1" key="2">
    <citation type="journal article" date="2015" name="Fish Shellfish Immunol.">
        <title>Early steps in the European eel (Anguilla anguilla)-Vibrio vulnificus interaction in the gills: Role of the RtxA13 toxin.</title>
        <authorList>
            <person name="Callol A."/>
            <person name="Pajuelo D."/>
            <person name="Ebbesson L."/>
            <person name="Teles M."/>
            <person name="MacKenzie S."/>
            <person name="Amaro C."/>
        </authorList>
    </citation>
    <scope>NUCLEOTIDE SEQUENCE</scope>
</reference>
<dbReference type="EMBL" id="GBXM01069542">
    <property type="protein sequence ID" value="JAH39035.1"/>
    <property type="molecule type" value="Transcribed_RNA"/>
</dbReference>
<proteinExistence type="predicted"/>
<organism evidence="1">
    <name type="scientific">Anguilla anguilla</name>
    <name type="common">European freshwater eel</name>
    <name type="synonym">Muraena anguilla</name>
    <dbReference type="NCBI Taxonomy" id="7936"/>
    <lineage>
        <taxon>Eukaryota</taxon>
        <taxon>Metazoa</taxon>
        <taxon>Chordata</taxon>
        <taxon>Craniata</taxon>
        <taxon>Vertebrata</taxon>
        <taxon>Euteleostomi</taxon>
        <taxon>Actinopterygii</taxon>
        <taxon>Neopterygii</taxon>
        <taxon>Teleostei</taxon>
        <taxon>Anguilliformes</taxon>
        <taxon>Anguillidae</taxon>
        <taxon>Anguilla</taxon>
    </lineage>
</organism>
<accession>A0A0E9SEC5</accession>
<reference evidence="1" key="1">
    <citation type="submission" date="2014-11" db="EMBL/GenBank/DDBJ databases">
        <authorList>
            <person name="Amaro Gonzalez C."/>
        </authorList>
    </citation>
    <scope>NUCLEOTIDE SEQUENCE</scope>
</reference>
<sequence length="32" mass="3786">MGYETHTIILIIVMEIEDTYLVKDYKLNSLLI</sequence>
<name>A0A0E9SEC5_ANGAN</name>
<evidence type="ECO:0000313" key="1">
    <source>
        <dbReference type="EMBL" id="JAH39035.1"/>
    </source>
</evidence>
<protein>
    <submittedName>
        <fullName evidence="1">Uncharacterized protein</fullName>
    </submittedName>
</protein>
<dbReference type="EMBL" id="GBXM01067008">
    <property type="protein sequence ID" value="JAH41569.1"/>
    <property type="molecule type" value="Transcribed_RNA"/>
</dbReference>
<dbReference type="AlphaFoldDB" id="A0A0E9SEC5"/>